<proteinExistence type="predicted"/>
<dbReference type="AlphaFoldDB" id="A0A0S4IT24"/>
<feature type="compositionally biased region" description="Low complexity" evidence="1">
    <location>
        <begin position="107"/>
        <end position="116"/>
    </location>
</feature>
<gene>
    <name evidence="2" type="ORF">BSAL_64605</name>
</gene>
<feature type="compositionally biased region" description="Low complexity" evidence="1">
    <location>
        <begin position="35"/>
        <end position="50"/>
    </location>
</feature>
<dbReference type="Proteomes" id="UP000051952">
    <property type="component" value="Unassembled WGS sequence"/>
</dbReference>
<dbReference type="EMBL" id="CYKH01000377">
    <property type="protein sequence ID" value="CUF66393.1"/>
    <property type="molecule type" value="Genomic_DNA"/>
</dbReference>
<accession>A0A0S4IT24</accession>
<feature type="region of interest" description="Disordered" evidence="1">
    <location>
        <begin position="139"/>
        <end position="164"/>
    </location>
</feature>
<evidence type="ECO:0000313" key="3">
    <source>
        <dbReference type="Proteomes" id="UP000051952"/>
    </source>
</evidence>
<organism evidence="2 3">
    <name type="scientific">Bodo saltans</name>
    <name type="common">Flagellated protozoan</name>
    <dbReference type="NCBI Taxonomy" id="75058"/>
    <lineage>
        <taxon>Eukaryota</taxon>
        <taxon>Discoba</taxon>
        <taxon>Euglenozoa</taxon>
        <taxon>Kinetoplastea</taxon>
        <taxon>Metakinetoplastina</taxon>
        <taxon>Eubodonida</taxon>
        <taxon>Bodonidae</taxon>
        <taxon>Bodo</taxon>
    </lineage>
</organism>
<evidence type="ECO:0000313" key="2">
    <source>
        <dbReference type="EMBL" id="CUF66393.1"/>
    </source>
</evidence>
<feature type="compositionally biased region" description="Polar residues" evidence="1">
    <location>
        <begin position="17"/>
        <end position="31"/>
    </location>
</feature>
<sequence>MTSDSAASSGLSPSPYNPRTNGATSPPSGLSASPLRDATSRSLSSTLSSRTKSHVASSSVDRVPLSVAALAALPAAERIKIEHQFQEDKRKHQVSRPTSGRIVASPVTAQSQRRQQQAVEVARKQLEEHQRLQERLAAAEVRKQNSGRAATKVKPSPWATAPDQRSQFQVWNREGSLPQFVVSSSHRDRAPAVGTYGKSTSIALTSSTTDSSHGGGGLSTPRCGSCNRMESSMS</sequence>
<name>A0A0S4IT24_BODSA</name>
<feature type="compositionally biased region" description="Low complexity" evidence="1">
    <location>
        <begin position="1"/>
        <end position="14"/>
    </location>
</feature>
<reference evidence="3" key="1">
    <citation type="submission" date="2015-09" db="EMBL/GenBank/DDBJ databases">
        <authorList>
            <consortium name="Pathogen Informatics"/>
        </authorList>
    </citation>
    <scope>NUCLEOTIDE SEQUENCE [LARGE SCALE GENOMIC DNA]</scope>
    <source>
        <strain evidence="3">Lake Konstanz</strain>
    </source>
</reference>
<dbReference type="VEuPathDB" id="TriTrypDB:BSAL_64605"/>
<feature type="region of interest" description="Disordered" evidence="1">
    <location>
        <begin position="83"/>
        <end position="116"/>
    </location>
</feature>
<evidence type="ECO:0000256" key="1">
    <source>
        <dbReference type="SAM" id="MobiDB-lite"/>
    </source>
</evidence>
<feature type="region of interest" description="Disordered" evidence="1">
    <location>
        <begin position="186"/>
        <end position="234"/>
    </location>
</feature>
<keyword evidence="3" id="KW-1185">Reference proteome</keyword>
<protein>
    <submittedName>
        <fullName evidence="2">Uncharacterized protein</fullName>
    </submittedName>
</protein>
<feature type="region of interest" description="Disordered" evidence="1">
    <location>
        <begin position="1"/>
        <end position="63"/>
    </location>
</feature>